<feature type="region of interest" description="Disordered" evidence="1">
    <location>
        <begin position="197"/>
        <end position="220"/>
    </location>
</feature>
<reference evidence="4 5" key="1">
    <citation type="submission" date="2016-01" db="EMBL/GenBank/DDBJ databases">
        <title>The new phylogeny of the genus Mycobacterium.</title>
        <authorList>
            <person name="Tarcisio F."/>
            <person name="Conor M."/>
            <person name="Antonella G."/>
            <person name="Elisabetta G."/>
            <person name="Giulia F.S."/>
            <person name="Sara T."/>
            <person name="Anna F."/>
            <person name="Clotilde B."/>
            <person name="Roberto B."/>
            <person name="Veronica D.S."/>
            <person name="Fabio R."/>
            <person name="Monica P."/>
            <person name="Olivier J."/>
            <person name="Enrico T."/>
            <person name="Nicola S."/>
        </authorList>
    </citation>
    <scope>NUCLEOTIDE SEQUENCE [LARGE SCALE GENOMIC DNA]</scope>
    <source>
        <strain evidence="4 5">DSM 44243</strain>
    </source>
</reference>
<feature type="compositionally biased region" description="Low complexity" evidence="1">
    <location>
        <begin position="56"/>
        <end position="73"/>
    </location>
</feature>
<feature type="domain" description="Peptidoglycan-binding protein ArfA BON-like" evidence="3">
    <location>
        <begin position="87"/>
        <end position="133"/>
    </location>
</feature>
<accession>A0A1X1RPJ2</accession>
<dbReference type="STRING" id="28045.AWB95_13990"/>
<keyword evidence="2" id="KW-0472">Membrane</keyword>
<dbReference type="AlphaFoldDB" id="A0A1X1RPJ2"/>
<protein>
    <recommendedName>
        <fullName evidence="3">Peptidoglycan-binding protein ArfA BON-like domain-containing protein</fullName>
    </recommendedName>
</protein>
<dbReference type="EMBL" id="LQOM01000031">
    <property type="protein sequence ID" value="ORV10924.1"/>
    <property type="molecule type" value="Genomic_DNA"/>
</dbReference>
<sequence length="220" mass="22443">MADSDEAAETTQWRRAAKFYRRPLGVPWLIALVVIPLLLGAIGYGLSERTRSQVNGPTGALPTLAPPTSAGASPPAPTIPPISLAPVSITRNGKDITLRGDFPDEKAKRALLDAVIASVGSEANVIDNLGINPDINALDFSDAGPVFNAAASIPDFGLSVAGDTITLTGTAASMAQADAVLQAADDAWPNLNIDNQIEVSGPITPTGSPAPAPAPGGHGR</sequence>
<keyword evidence="2" id="KW-0812">Transmembrane</keyword>
<evidence type="ECO:0000313" key="5">
    <source>
        <dbReference type="Proteomes" id="UP000193907"/>
    </source>
</evidence>
<gene>
    <name evidence="4" type="ORF">AWB95_13990</name>
</gene>
<keyword evidence="2" id="KW-1133">Transmembrane helix</keyword>
<dbReference type="Proteomes" id="UP000193907">
    <property type="component" value="Unassembled WGS sequence"/>
</dbReference>
<evidence type="ECO:0000256" key="2">
    <source>
        <dbReference type="SAM" id="Phobius"/>
    </source>
</evidence>
<feature type="region of interest" description="Disordered" evidence="1">
    <location>
        <begin position="55"/>
        <end position="84"/>
    </location>
</feature>
<evidence type="ECO:0000256" key="1">
    <source>
        <dbReference type="SAM" id="MobiDB-lite"/>
    </source>
</evidence>
<keyword evidence="5" id="KW-1185">Reference proteome</keyword>
<organism evidence="4 5">
    <name type="scientific">Mycobacterium celatum</name>
    <dbReference type="NCBI Taxonomy" id="28045"/>
    <lineage>
        <taxon>Bacteria</taxon>
        <taxon>Bacillati</taxon>
        <taxon>Actinomycetota</taxon>
        <taxon>Actinomycetes</taxon>
        <taxon>Mycobacteriales</taxon>
        <taxon>Mycobacteriaceae</taxon>
        <taxon>Mycobacterium</taxon>
    </lineage>
</organism>
<dbReference type="RefSeq" id="WP_062541151.1">
    <property type="nucleotide sequence ID" value="NZ_BBUN01000330.1"/>
</dbReference>
<dbReference type="Gene3D" id="3.40.1520.20">
    <property type="match status" value="1"/>
</dbReference>
<name>A0A1X1RPJ2_MYCCE</name>
<evidence type="ECO:0000313" key="4">
    <source>
        <dbReference type="EMBL" id="ORV10924.1"/>
    </source>
</evidence>
<dbReference type="InterPro" id="IPR054121">
    <property type="entry name" value="ArfA_BON-like"/>
</dbReference>
<dbReference type="Pfam" id="PF21923">
    <property type="entry name" value="BON_like"/>
    <property type="match status" value="1"/>
</dbReference>
<evidence type="ECO:0000259" key="3">
    <source>
        <dbReference type="Pfam" id="PF21923"/>
    </source>
</evidence>
<feature type="transmembrane region" description="Helical" evidence="2">
    <location>
        <begin position="24"/>
        <end position="46"/>
    </location>
</feature>
<comment type="caution">
    <text evidence="4">The sequence shown here is derived from an EMBL/GenBank/DDBJ whole genome shotgun (WGS) entry which is preliminary data.</text>
</comment>
<proteinExistence type="predicted"/>